<evidence type="ECO:0000256" key="3">
    <source>
        <dbReference type="PROSITE-ProRule" id="PRU00339"/>
    </source>
</evidence>
<evidence type="ECO:0000313" key="5">
    <source>
        <dbReference type="EMBL" id="MFD1000520.1"/>
    </source>
</evidence>
<name>A0ABW3K3E1_9BACT</name>
<keyword evidence="4" id="KW-1133">Transmembrane helix</keyword>
<feature type="transmembrane region" description="Helical" evidence="4">
    <location>
        <begin position="239"/>
        <end position="255"/>
    </location>
</feature>
<keyword evidence="6" id="KW-1185">Reference proteome</keyword>
<dbReference type="RefSeq" id="WP_377579960.1">
    <property type="nucleotide sequence ID" value="NZ_JBHTKA010000004.1"/>
</dbReference>
<organism evidence="5 6">
    <name type="scientific">Ohtaekwangia kribbensis</name>
    <dbReference type="NCBI Taxonomy" id="688913"/>
    <lineage>
        <taxon>Bacteria</taxon>
        <taxon>Pseudomonadati</taxon>
        <taxon>Bacteroidota</taxon>
        <taxon>Cytophagia</taxon>
        <taxon>Cytophagales</taxon>
        <taxon>Fulvivirgaceae</taxon>
        <taxon>Ohtaekwangia</taxon>
    </lineage>
</organism>
<dbReference type="Gene3D" id="1.25.40.10">
    <property type="entry name" value="Tetratricopeptide repeat domain"/>
    <property type="match status" value="2"/>
</dbReference>
<dbReference type="Pfam" id="PF00515">
    <property type="entry name" value="TPR_1"/>
    <property type="match status" value="1"/>
</dbReference>
<dbReference type="EMBL" id="JBHTKA010000004">
    <property type="protein sequence ID" value="MFD1000520.1"/>
    <property type="molecule type" value="Genomic_DNA"/>
</dbReference>
<proteinExistence type="predicted"/>
<accession>A0ABW3K3E1</accession>
<feature type="repeat" description="TPR" evidence="3">
    <location>
        <begin position="70"/>
        <end position="103"/>
    </location>
</feature>
<dbReference type="Proteomes" id="UP001597112">
    <property type="component" value="Unassembled WGS sequence"/>
</dbReference>
<dbReference type="PANTHER" id="PTHR44943:SF5">
    <property type="entry name" value="BLL7697 PROTEIN"/>
    <property type="match status" value="1"/>
</dbReference>
<comment type="caution">
    <text evidence="5">The sequence shown here is derived from an EMBL/GenBank/DDBJ whole genome shotgun (WGS) entry which is preliminary data.</text>
</comment>
<protein>
    <submittedName>
        <fullName evidence="5">Tetratricopeptide repeat protein</fullName>
    </submittedName>
</protein>
<dbReference type="PROSITE" id="PS50293">
    <property type="entry name" value="TPR_REGION"/>
    <property type="match status" value="1"/>
</dbReference>
<dbReference type="InterPro" id="IPR051685">
    <property type="entry name" value="Ycf3/AcsC/BcsC/TPR_MFPF"/>
</dbReference>
<reference evidence="6" key="1">
    <citation type="journal article" date="2019" name="Int. J. Syst. Evol. Microbiol.">
        <title>The Global Catalogue of Microorganisms (GCM) 10K type strain sequencing project: providing services to taxonomists for standard genome sequencing and annotation.</title>
        <authorList>
            <consortium name="The Broad Institute Genomics Platform"/>
            <consortium name="The Broad Institute Genome Sequencing Center for Infectious Disease"/>
            <person name="Wu L."/>
            <person name="Ma J."/>
        </authorList>
    </citation>
    <scope>NUCLEOTIDE SEQUENCE [LARGE SCALE GENOMIC DNA]</scope>
    <source>
        <strain evidence="6">CCUG 58938</strain>
    </source>
</reference>
<dbReference type="Pfam" id="PF14559">
    <property type="entry name" value="TPR_19"/>
    <property type="match status" value="1"/>
</dbReference>
<keyword evidence="1" id="KW-0677">Repeat</keyword>
<evidence type="ECO:0000313" key="6">
    <source>
        <dbReference type="Proteomes" id="UP001597112"/>
    </source>
</evidence>
<evidence type="ECO:0000256" key="4">
    <source>
        <dbReference type="SAM" id="Phobius"/>
    </source>
</evidence>
<feature type="transmembrane region" description="Helical" evidence="4">
    <location>
        <begin position="314"/>
        <end position="345"/>
    </location>
</feature>
<dbReference type="PANTHER" id="PTHR44943">
    <property type="entry name" value="CELLULOSE SYNTHASE OPERON PROTEIN C"/>
    <property type="match status" value="1"/>
</dbReference>
<evidence type="ECO:0000256" key="1">
    <source>
        <dbReference type="ARBA" id="ARBA00022737"/>
    </source>
</evidence>
<feature type="transmembrane region" description="Helical" evidence="4">
    <location>
        <begin position="267"/>
        <end position="294"/>
    </location>
</feature>
<feature type="repeat" description="TPR" evidence="3">
    <location>
        <begin position="104"/>
        <end position="137"/>
    </location>
</feature>
<dbReference type="SMART" id="SM00028">
    <property type="entry name" value="TPR"/>
    <property type="match status" value="6"/>
</dbReference>
<dbReference type="InterPro" id="IPR011990">
    <property type="entry name" value="TPR-like_helical_dom_sf"/>
</dbReference>
<dbReference type="PROSITE" id="PS50005">
    <property type="entry name" value="TPR"/>
    <property type="match status" value="3"/>
</dbReference>
<keyword evidence="4" id="KW-0812">Transmembrane</keyword>
<dbReference type="InterPro" id="IPR019734">
    <property type="entry name" value="TPR_rpt"/>
</dbReference>
<sequence length="414" mass="46823">MINPQLERAQQLVNQQRYKDAEAELRSVLASEPNNTLALALFAICLSELDKQQEALQVIQNAISREPDNDYLLYLQSLFYFKADNMKEAEKFIRNAIAYDPHNADYFGLLAAIKINQKEWNEALEYANKGLESDPDNLQCLNTRSTALYKLDKKDEAYSTIQEALNKNPENELTHTNLGWSLLEKGDHKKALEHFREALKINPNYSYAKAGLVEGLKARYWFYRIFLKYAFWISNFKGQAQWAIIIGLYIGVRVLRGAAENNPQLGVFLYPIIYLYTAFAISTWVITPLSNLFLRLNVYGRYALTKDETESSNFVGIAFGLSVIGFIAALFTGGALFVMLGIYGIAMMIPLSSMYNAKKQSSRTILVIYTIGLALVGIGAMYEFIVTGNTGTLANVFIFGVLIYQWVANALIMR</sequence>
<feature type="transmembrane region" description="Helical" evidence="4">
    <location>
        <begin position="366"/>
        <end position="386"/>
    </location>
</feature>
<keyword evidence="2 3" id="KW-0802">TPR repeat</keyword>
<feature type="repeat" description="TPR" evidence="3">
    <location>
        <begin position="172"/>
        <end position="205"/>
    </location>
</feature>
<keyword evidence="4" id="KW-0472">Membrane</keyword>
<dbReference type="SUPFAM" id="SSF48452">
    <property type="entry name" value="TPR-like"/>
    <property type="match status" value="2"/>
</dbReference>
<gene>
    <name evidence="5" type="ORF">ACFQ21_14440</name>
</gene>
<evidence type="ECO:0000256" key="2">
    <source>
        <dbReference type="ARBA" id="ARBA00022803"/>
    </source>
</evidence>
<feature type="transmembrane region" description="Helical" evidence="4">
    <location>
        <begin position="392"/>
        <end position="412"/>
    </location>
</feature>